<keyword evidence="14" id="KW-0325">Glycoprotein</keyword>
<dbReference type="GO" id="GO:0006954">
    <property type="term" value="P:inflammatory response"/>
    <property type="evidence" value="ECO:0007669"/>
    <property type="project" value="TreeGrafter"/>
</dbReference>
<evidence type="ECO:0000256" key="12">
    <source>
        <dbReference type="ARBA" id="ARBA00023157"/>
    </source>
</evidence>
<comment type="similarity">
    <text evidence="18">Belongs to the chemokine-like receptor (CMKLR) family.</text>
</comment>
<dbReference type="Gene3D" id="1.20.1070.10">
    <property type="entry name" value="Rhodopsin 7-helix transmembrane proteins"/>
    <property type="match status" value="2"/>
</dbReference>
<feature type="transmembrane region" description="Helical" evidence="22">
    <location>
        <begin position="214"/>
        <end position="235"/>
    </location>
</feature>
<evidence type="ECO:0000256" key="22">
    <source>
        <dbReference type="SAM" id="Phobius"/>
    </source>
</evidence>
<feature type="transmembrane region" description="Helical" evidence="22">
    <location>
        <begin position="520"/>
        <end position="545"/>
    </location>
</feature>
<feature type="compositionally biased region" description="Polar residues" evidence="21">
    <location>
        <begin position="19"/>
        <end position="32"/>
    </location>
</feature>
<dbReference type="GO" id="GO:0004930">
    <property type="term" value="F:G protein-coupled receptor activity"/>
    <property type="evidence" value="ECO:0007669"/>
    <property type="project" value="UniProtKB-KW"/>
</dbReference>
<evidence type="ECO:0000256" key="16">
    <source>
        <dbReference type="ARBA" id="ARBA00023274"/>
    </source>
</evidence>
<dbReference type="InterPro" id="IPR000276">
    <property type="entry name" value="GPCR_Rhodpsn"/>
</dbReference>
<dbReference type="SUPFAM" id="SSF81321">
    <property type="entry name" value="Family A G protein-coupled receptor-like"/>
    <property type="match status" value="2"/>
</dbReference>
<dbReference type="PROSITE" id="PS00237">
    <property type="entry name" value="G_PROTEIN_RECEP_F1_1"/>
    <property type="match status" value="1"/>
</dbReference>
<dbReference type="Proteomes" id="UP000006813">
    <property type="component" value="Unassembled WGS sequence"/>
</dbReference>
<evidence type="ECO:0000256" key="20">
    <source>
        <dbReference type="RuleBase" id="RU000688"/>
    </source>
</evidence>
<dbReference type="InterPro" id="IPR002234">
    <property type="entry name" value="Anphylx_rcpt_C3a/C5a1-2"/>
</dbReference>
<evidence type="ECO:0000256" key="2">
    <source>
        <dbReference type="ARBA" id="ARBA00022343"/>
    </source>
</evidence>
<keyword evidence="15 20" id="KW-0807">Transducer</keyword>
<gene>
    <name evidence="24" type="ORF">GW7_17313</name>
</gene>
<keyword evidence="9 22" id="KW-1133">Transmembrane helix</keyword>
<dbReference type="GO" id="GO:0006412">
    <property type="term" value="P:translation"/>
    <property type="evidence" value="ECO:0007669"/>
    <property type="project" value="InterPro"/>
</dbReference>
<dbReference type="Gene3D" id="3.30.70.330">
    <property type="match status" value="1"/>
</dbReference>
<evidence type="ECO:0000256" key="3">
    <source>
        <dbReference type="ARBA" id="ARBA00022475"/>
    </source>
</evidence>
<keyword evidence="16" id="KW-0687">Ribonucleoprotein</keyword>
<evidence type="ECO:0000256" key="9">
    <source>
        <dbReference type="ARBA" id="ARBA00022989"/>
    </source>
</evidence>
<evidence type="ECO:0000256" key="19">
    <source>
        <dbReference type="ARBA" id="ARBA00025827"/>
    </source>
</evidence>
<evidence type="ECO:0000256" key="4">
    <source>
        <dbReference type="ARBA" id="ARBA00022500"/>
    </source>
</evidence>
<evidence type="ECO:0000256" key="17">
    <source>
        <dbReference type="ARBA" id="ARBA00025640"/>
    </source>
</evidence>
<dbReference type="GO" id="GO:0006935">
    <property type="term" value="P:chemotaxis"/>
    <property type="evidence" value="ECO:0007669"/>
    <property type="project" value="UniProtKB-KW"/>
</dbReference>
<dbReference type="InterPro" id="IPR012677">
    <property type="entry name" value="Nucleotide-bd_a/b_plait_sf"/>
</dbReference>
<keyword evidence="11 22" id="KW-0472">Membrane</keyword>
<dbReference type="eggNOG" id="ENOG502R35Z">
    <property type="taxonomic scope" value="Eukaryota"/>
</dbReference>
<keyword evidence="13 20" id="KW-0675">Receptor</keyword>
<evidence type="ECO:0000256" key="8">
    <source>
        <dbReference type="ARBA" id="ARBA00022980"/>
    </source>
</evidence>
<evidence type="ECO:0000256" key="1">
    <source>
        <dbReference type="ARBA" id="ARBA00004651"/>
    </source>
</evidence>
<keyword evidence="5" id="KW-0597">Phosphoprotein</keyword>
<dbReference type="GO" id="GO:0022626">
    <property type="term" value="C:cytosolic ribosome"/>
    <property type="evidence" value="ECO:0007669"/>
    <property type="project" value="UniProtKB-ARBA"/>
</dbReference>
<dbReference type="GO" id="GO:0003735">
    <property type="term" value="F:structural constituent of ribosome"/>
    <property type="evidence" value="ECO:0007669"/>
    <property type="project" value="InterPro"/>
</dbReference>
<keyword evidence="8" id="KW-0689">Ribosomal protein</keyword>
<dbReference type="InParanoid" id="G5BPN3"/>
<keyword evidence="7 20" id="KW-0812">Transmembrane</keyword>
<dbReference type="PRINTS" id="PR00237">
    <property type="entry name" value="GPCRRHODOPSN"/>
</dbReference>
<reference evidence="24 25" key="1">
    <citation type="journal article" date="2011" name="Nature">
        <title>Genome sequencing reveals insights into physiology and longevity of the naked mole rat.</title>
        <authorList>
            <person name="Kim E.B."/>
            <person name="Fang X."/>
            <person name="Fushan A.A."/>
            <person name="Huang Z."/>
            <person name="Lobanov A.V."/>
            <person name="Han L."/>
            <person name="Marino S.M."/>
            <person name="Sun X."/>
            <person name="Turanov A.A."/>
            <person name="Yang P."/>
            <person name="Yim S.H."/>
            <person name="Zhao X."/>
            <person name="Kasaikina M.V."/>
            <person name="Stoletzki N."/>
            <person name="Peng C."/>
            <person name="Polak P."/>
            <person name="Xiong Z."/>
            <person name="Kiezun A."/>
            <person name="Zhu Y."/>
            <person name="Chen Y."/>
            <person name="Kryukov G.V."/>
            <person name="Zhang Q."/>
            <person name="Peshkin L."/>
            <person name="Yang L."/>
            <person name="Bronson R.T."/>
            <person name="Buffenstein R."/>
            <person name="Wang B."/>
            <person name="Han C."/>
            <person name="Li Q."/>
            <person name="Chen L."/>
            <person name="Zhao W."/>
            <person name="Sunyaev S.R."/>
            <person name="Park T.J."/>
            <person name="Zhang G."/>
            <person name="Wang J."/>
            <person name="Gladyshev V.N."/>
        </authorList>
    </citation>
    <scope>NUCLEOTIDE SEQUENCE [LARGE SCALE GENOMIC DNA]</scope>
</reference>
<dbReference type="GO" id="GO:0007200">
    <property type="term" value="P:phospholipase C-activating G protein-coupled receptor signaling pathway"/>
    <property type="evidence" value="ECO:0007669"/>
    <property type="project" value="TreeGrafter"/>
</dbReference>
<evidence type="ECO:0000313" key="25">
    <source>
        <dbReference type="Proteomes" id="UP000006813"/>
    </source>
</evidence>
<dbReference type="FunCoup" id="G5BPN3">
    <property type="interactions" value="829"/>
</dbReference>
<dbReference type="PROSITE" id="PS50262">
    <property type="entry name" value="G_PROTEIN_RECEP_F1_2"/>
    <property type="match status" value="1"/>
</dbReference>
<evidence type="ECO:0000256" key="11">
    <source>
        <dbReference type="ARBA" id="ARBA00023136"/>
    </source>
</evidence>
<comment type="subcellular location">
    <subcellularLocation>
        <location evidence="1">Cell membrane</location>
        <topology evidence="1">Multi-pass membrane protein</topology>
    </subcellularLocation>
</comment>
<evidence type="ECO:0000313" key="24">
    <source>
        <dbReference type="EMBL" id="EHB11244.1"/>
    </source>
</evidence>
<dbReference type="PRINTS" id="PR01060">
    <property type="entry name" value="C3ANPHYLTXNR"/>
</dbReference>
<feature type="transmembrane region" description="Helical" evidence="22">
    <location>
        <begin position="176"/>
        <end position="194"/>
    </location>
</feature>
<keyword evidence="4" id="KW-0145">Chemotaxis</keyword>
<feature type="region of interest" description="Disordered" evidence="21">
    <location>
        <begin position="344"/>
        <end position="373"/>
    </location>
</feature>
<feature type="transmembrane region" description="Helical" evidence="22">
    <location>
        <begin position="256"/>
        <end position="277"/>
    </location>
</feature>
<evidence type="ECO:0000256" key="13">
    <source>
        <dbReference type="ARBA" id="ARBA00023170"/>
    </source>
</evidence>
<dbReference type="AlphaFoldDB" id="G5BPN3"/>
<dbReference type="GO" id="GO:0004876">
    <property type="term" value="F:complement component C3a receptor activity"/>
    <property type="evidence" value="ECO:0007669"/>
    <property type="project" value="InterPro"/>
</dbReference>
<evidence type="ECO:0000259" key="23">
    <source>
        <dbReference type="PROSITE" id="PS50262"/>
    </source>
</evidence>
<evidence type="ECO:0000256" key="18">
    <source>
        <dbReference type="ARBA" id="ARBA00025736"/>
    </source>
</evidence>
<dbReference type="SUPFAM" id="SSF54189">
    <property type="entry name" value="Ribosomal proteins S24e, L23 and L15e"/>
    <property type="match status" value="1"/>
</dbReference>
<keyword evidence="12" id="KW-1015">Disulfide bond</keyword>
<dbReference type="Pfam" id="PF00001">
    <property type="entry name" value="7tm_1"/>
    <property type="match status" value="2"/>
</dbReference>
<dbReference type="InterPro" id="IPR001644">
    <property type="entry name" value="Anaphtx_C3AR1"/>
</dbReference>
<evidence type="ECO:0000256" key="14">
    <source>
        <dbReference type="ARBA" id="ARBA00023180"/>
    </source>
</evidence>
<feature type="transmembrane region" description="Helical" evidence="22">
    <location>
        <begin position="448"/>
        <end position="470"/>
    </location>
</feature>
<evidence type="ECO:0000256" key="10">
    <source>
        <dbReference type="ARBA" id="ARBA00023040"/>
    </source>
</evidence>
<name>G5BPN3_HETGA</name>
<feature type="transmembrane region" description="Helical" evidence="22">
    <location>
        <begin position="141"/>
        <end position="164"/>
    </location>
</feature>
<keyword evidence="6" id="KW-0765">Sulfation</keyword>
<dbReference type="GO" id="GO:0005886">
    <property type="term" value="C:plasma membrane"/>
    <property type="evidence" value="ECO:0007669"/>
    <property type="project" value="UniProtKB-SubCell"/>
</dbReference>
<feature type="domain" description="G-protein coupled receptors family 1 profile" evidence="23">
    <location>
        <begin position="157"/>
        <end position="542"/>
    </location>
</feature>
<dbReference type="InterPro" id="IPR017452">
    <property type="entry name" value="GPCR_Rhodpsn_7TM"/>
</dbReference>
<dbReference type="InterPro" id="IPR000826">
    <property type="entry name" value="Formyl_rcpt-rel"/>
</dbReference>
<dbReference type="FunFam" id="1.20.1070.10:FF:000269">
    <property type="entry name" value="C3a anaphylatoxin chemotactic receptor"/>
    <property type="match status" value="1"/>
</dbReference>
<dbReference type="PRINTS" id="PR01104">
    <property type="entry name" value="ANPHYLATOXNR"/>
</dbReference>
<evidence type="ECO:0000256" key="7">
    <source>
        <dbReference type="ARBA" id="ARBA00022692"/>
    </source>
</evidence>
<dbReference type="GO" id="GO:0004878">
    <property type="term" value="F:complement component C5a receptor activity"/>
    <property type="evidence" value="ECO:0007669"/>
    <property type="project" value="TreeGrafter"/>
</dbReference>
<dbReference type="InterPro" id="IPR012678">
    <property type="entry name" value="Ribosomal_uL23/eL15/eS24_sf"/>
</dbReference>
<proteinExistence type="inferred from homology"/>
<dbReference type="PANTHER" id="PTHR24225:SF28">
    <property type="entry name" value="C3A ANAPHYLATOXIN CHEMOTACTIC RECEPTOR"/>
    <property type="match status" value="1"/>
</dbReference>
<feature type="region of interest" description="Disordered" evidence="21">
    <location>
        <begin position="19"/>
        <end position="41"/>
    </location>
</feature>
<keyword evidence="3" id="KW-1003">Cell membrane</keyword>
<feature type="transmembrane region" description="Helical" evidence="22">
    <location>
        <begin position="482"/>
        <end position="500"/>
    </location>
</feature>
<dbReference type="GO" id="GO:0007204">
    <property type="term" value="P:positive regulation of cytosolic calcium ion concentration"/>
    <property type="evidence" value="ECO:0007669"/>
    <property type="project" value="TreeGrafter"/>
</dbReference>
<keyword evidence="10 20" id="KW-0297">G-protein coupled receptor</keyword>
<evidence type="ECO:0000256" key="21">
    <source>
        <dbReference type="SAM" id="MobiDB-lite"/>
    </source>
</evidence>
<dbReference type="EMBL" id="JH171302">
    <property type="protein sequence ID" value="EHB11244.1"/>
    <property type="molecule type" value="Genomic_DNA"/>
</dbReference>
<dbReference type="SMR" id="G5BPN3"/>
<sequence length="591" mass="66737">MEDTESPLCKQAATWFHTTKTQRTPVHQTTVLSPPAPGPETLRLRRQPKYPRKSAPRRNKLDHYAIVKFPLTTESAMKKIEDNNTLIFIVDVKTKKHQIKQAVKKSSMTLMRPRNLTMESFSAETNSTGLYLETRYPPQTILAMAILGLTFILGLPGNGLVLWVAGSKMQRTVNTVWFLHLTLADFLCCFSLPFSVAHLALHGYWPYGKILCKFIPSIIILNMFASVFLLTAISLDRCLLVLKPIWCQNHRTVRTACVICGCIWLMAFVMCIPVFVYRETYTLDNHTICRYNFGSTSFEYLDYTYDLDTLDHGTPDPIVQLPGEMEDRLAPSFQTHDHPWSVTTIYSQTSPRPSGDSFHMGSTKLSSQHKSADVGSLTTLSGLSMEENRTNTLNNSDRFLSTDLDLFPNASLNGLTTPELSQDFQDDYLNPLMYEEQTHLMAITFTRLVVGFLLPTIIMVACYTLIVFRMGRVRIIKSRNKTLSVAMVVMTVFLVCWTPYHVFGVLTLFTDLNSPFGEALLSWDCVSIALASANSCFNPFLYALLGKDFRKRAQQSVKSVLEAAFSEEPTRSTSCTQTKVFSEKHSLSTSV</sequence>
<evidence type="ECO:0000256" key="5">
    <source>
        <dbReference type="ARBA" id="ARBA00022553"/>
    </source>
</evidence>
<protein>
    <recommendedName>
        <fullName evidence="2">C3a anaphylatoxin chemotactic receptor</fullName>
    </recommendedName>
</protein>
<dbReference type="FunFam" id="1.20.1070.10:FF:000284">
    <property type="entry name" value="C3a anaphylatoxin chemotactic receptor"/>
    <property type="match status" value="1"/>
</dbReference>
<comment type="subunit">
    <text evidence="19">Interacts with VGF-derived peptide TLQP-21.</text>
</comment>
<comment type="similarity">
    <text evidence="20">Belongs to the G-protein coupled receptor 1 family.</text>
</comment>
<organism evidence="24 25">
    <name type="scientific">Heterocephalus glaber</name>
    <name type="common">Naked mole rat</name>
    <dbReference type="NCBI Taxonomy" id="10181"/>
    <lineage>
        <taxon>Eukaryota</taxon>
        <taxon>Metazoa</taxon>
        <taxon>Chordata</taxon>
        <taxon>Craniata</taxon>
        <taxon>Vertebrata</taxon>
        <taxon>Euteleostomi</taxon>
        <taxon>Mammalia</taxon>
        <taxon>Eutheria</taxon>
        <taxon>Euarchontoglires</taxon>
        <taxon>Glires</taxon>
        <taxon>Rodentia</taxon>
        <taxon>Hystricomorpha</taxon>
        <taxon>Bathyergidae</taxon>
        <taxon>Heterocephalus</taxon>
    </lineage>
</organism>
<dbReference type="PANTHER" id="PTHR24225">
    <property type="entry name" value="CHEMOTACTIC RECEPTOR"/>
    <property type="match status" value="1"/>
</dbReference>
<evidence type="ECO:0000256" key="15">
    <source>
        <dbReference type="ARBA" id="ARBA00023224"/>
    </source>
</evidence>
<dbReference type="STRING" id="10181.G5BPN3"/>
<dbReference type="GO" id="GO:0044391">
    <property type="term" value="C:ribosomal subunit"/>
    <property type="evidence" value="ECO:0007669"/>
    <property type="project" value="UniProtKB-ARBA"/>
</dbReference>
<evidence type="ECO:0000256" key="6">
    <source>
        <dbReference type="ARBA" id="ARBA00022641"/>
    </source>
</evidence>
<accession>G5BPN3</accession>
<comment type="function">
    <text evidence="17">Receptor for the chemotactic and inflammatory peptide anaphylatoxin C3a. This receptor stimulates chemotaxis, granule enzyme release and superoxide anion production.</text>
</comment>